<dbReference type="Proteomes" id="UP001159427">
    <property type="component" value="Unassembled WGS sequence"/>
</dbReference>
<dbReference type="EMBL" id="CALNXI010000613">
    <property type="protein sequence ID" value="CAH3030121.1"/>
    <property type="molecule type" value="Genomic_DNA"/>
</dbReference>
<dbReference type="InterPro" id="IPR007645">
    <property type="entry name" value="RNA_pol_Rpb2_3"/>
</dbReference>
<evidence type="ECO:0000256" key="10">
    <source>
        <dbReference type="RuleBase" id="RU363031"/>
    </source>
</evidence>
<dbReference type="EC" id="2.7.7.6" evidence="10"/>
<comment type="caution">
    <text evidence="17">The sequence shown here is derived from an EMBL/GenBank/DDBJ whole genome shotgun (WGS) entry which is preliminary data.</text>
</comment>
<dbReference type="InterPro" id="IPR015712">
    <property type="entry name" value="DNA-dir_RNA_pol_su2"/>
</dbReference>
<dbReference type="InterPro" id="IPR037033">
    <property type="entry name" value="DNA-dir_RNAP_su2_hyb_sf"/>
</dbReference>
<evidence type="ECO:0000256" key="6">
    <source>
        <dbReference type="ARBA" id="ARBA00023163"/>
    </source>
</evidence>
<dbReference type="Gene3D" id="3.90.1110.10">
    <property type="entry name" value="RNA polymerase Rpb2, domain 2"/>
    <property type="match status" value="1"/>
</dbReference>
<dbReference type="InterPro" id="IPR014724">
    <property type="entry name" value="RNA_pol_RPB2_OB-fold"/>
</dbReference>
<name>A0ABN8MK59_9CNID</name>
<dbReference type="PROSITE" id="PS01166">
    <property type="entry name" value="RNA_POL_BETA"/>
    <property type="match status" value="1"/>
</dbReference>
<keyword evidence="6 10" id="KW-0804">Transcription</keyword>
<accession>A0ABN8MK59</accession>
<evidence type="ECO:0000256" key="3">
    <source>
        <dbReference type="ARBA" id="ARBA00022478"/>
    </source>
</evidence>
<dbReference type="Gene3D" id="2.40.270.10">
    <property type="entry name" value="DNA-directed RNA polymerase, subunit 2, domain 6"/>
    <property type="match status" value="1"/>
</dbReference>
<evidence type="ECO:0000256" key="2">
    <source>
        <dbReference type="ARBA" id="ARBA00006835"/>
    </source>
</evidence>
<dbReference type="InterPro" id="IPR007120">
    <property type="entry name" value="DNA-dir_RNAP_su2_dom"/>
</dbReference>
<evidence type="ECO:0000256" key="8">
    <source>
        <dbReference type="ARBA" id="ARBA00047768"/>
    </source>
</evidence>
<feature type="domain" description="DNA-directed RNA polymerase subunit 2 hybrid-binding" evidence="11">
    <location>
        <begin position="671"/>
        <end position="1033"/>
    </location>
</feature>
<evidence type="ECO:0000259" key="14">
    <source>
        <dbReference type="Pfam" id="PF04563"/>
    </source>
</evidence>
<keyword evidence="5 10" id="KW-0548">Nucleotidyltransferase</keyword>
<protein>
    <recommendedName>
        <fullName evidence="10">DNA-directed RNA polymerase subunit beta</fullName>
        <ecNumber evidence="10">2.7.7.6</ecNumber>
    </recommendedName>
</protein>
<feature type="domain" description="RNA polymerase Rpb2" evidence="12">
    <location>
        <begin position="1035"/>
        <end position="1138"/>
    </location>
</feature>
<dbReference type="Pfam" id="PF04561">
    <property type="entry name" value="RNA_pol_Rpb2_2"/>
    <property type="match status" value="1"/>
</dbReference>
<dbReference type="InterPro" id="IPR009674">
    <property type="entry name" value="Rpa2_dom_4"/>
</dbReference>
<evidence type="ECO:0000259" key="11">
    <source>
        <dbReference type="Pfam" id="PF00562"/>
    </source>
</evidence>
<dbReference type="InterPro" id="IPR007641">
    <property type="entry name" value="RNA_pol_Rpb2_7"/>
</dbReference>
<keyword evidence="4 10" id="KW-0808">Transferase</keyword>
<comment type="subcellular location">
    <subcellularLocation>
        <location evidence="1">Nucleus</location>
    </subcellularLocation>
</comment>
<organism evidence="17 18">
    <name type="scientific">Porites evermanni</name>
    <dbReference type="NCBI Taxonomy" id="104178"/>
    <lineage>
        <taxon>Eukaryota</taxon>
        <taxon>Metazoa</taxon>
        <taxon>Cnidaria</taxon>
        <taxon>Anthozoa</taxon>
        <taxon>Hexacorallia</taxon>
        <taxon>Scleractinia</taxon>
        <taxon>Fungiina</taxon>
        <taxon>Poritidae</taxon>
        <taxon>Porites</taxon>
    </lineage>
</organism>
<feature type="domain" description="RNA polymerase Rpb2" evidence="15">
    <location>
        <begin position="456"/>
        <end position="521"/>
    </location>
</feature>
<dbReference type="SUPFAM" id="SSF64484">
    <property type="entry name" value="beta and beta-prime subunits of DNA dependent RNA-polymerase"/>
    <property type="match status" value="1"/>
</dbReference>
<dbReference type="InterPro" id="IPR007644">
    <property type="entry name" value="RNA_pol_bsu_protrusion"/>
</dbReference>
<evidence type="ECO:0000259" key="16">
    <source>
        <dbReference type="Pfam" id="PF06883"/>
    </source>
</evidence>
<sequence length="1145" mass="127892">MAAVQNQNSALPNLKNLTRENFGKLSNQQHKALQDLIRPHIESFNFMSEEGLSLAVEGIFPQEFLLGNGQKVTLYFTDASIGVPTLSENNLHATQYKVFPSECRERGTTYKAKLQVTLQWKLDNQLQGNVTKAIANIPIMVQSNNCSLAKLTPKELVRHHEEAEEAGGYFIINGIEKVIRMLILPRRNFPLAITRPSWKSRGPLYTEYGIQMRSVRKDQTAVNLVLHYLSDGVLILSINYRKELFYIPLIFILKALINTTDQQIYCDLVAGEEDNTFLKDCIASMLRTAQSEGASTQKAILNYIGERFKVKMGLPEWYTNDAVAQYLVQQCICVHLDSSKDKYNLLVFMARKLYALALEKCAAESADSPMMQEVLLGGHLYLMSLKEKLEIWLYNVRANLEKDIKTKQNFNLNASTLLQSMSRSTNISHQMEYLLATGNLVSRSGLGLMQTSGFAVVADRLNFYRFLSHFRCVHRGSFFAQMRTTAVRKLLPEAWGFLCPVHTPDGAPCGLLNHMAASCQVVNTMPQTAHLPRLLCSMGMTLHEAPAPADIKSCYTVILDGRVIGRVDMDLAPSLVNRLRMLKVLGQEKVPQMLEICLVPITSVASQYPGLYIFSSPARMMRPVLNLAASKVEMIGTFEQVYMNVAVVKEEAHEGETTHLELKQTSMLSAVASLTPFSDFNQSPRNMYQCQMGKQTMGTPAQALKHRGDNKLYRLQTPQSPLVRPAAHDEFAVDNYALGTNAVVAVISYTGYDMEDAMILNKASFERGFAHGTVLKCEIVDLNKIAGTGKNSSLRFGCLPNDDRVQGFLDIDGLPPIGAKLETGNPYYCYIDDNTGKAVIKKYSSLENAVVDDVKILGNDDGTGTLQRVSIKLRIQRNPIIGDKFSSRHGQKGICSQKWPIENMPFTESGMTPDIIFNPHGFPSRMTIGMMIESMAGKSASLNGAVYDATPFTFSEDDPAVNYFGNLLKQSGYNFYGTERMYSGTDGREFEADIFFGIVYYQRLRHMVADKYQVRTTGPIDILTHQPVQGRKRQGGIRFGEMERDALLAHGTSFLLQDRLMNCSDRTVGQVCTKCGSILSPLLDKPAVEVAAAAAHKERKWTCKVCESTEHIQLLAFPYVFRYLVAELAAMNIKVALDVKRVGSE</sequence>
<dbReference type="Pfam" id="PF04563">
    <property type="entry name" value="RNA_pol_Rpb2_1"/>
    <property type="match status" value="1"/>
</dbReference>
<comment type="similarity">
    <text evidence="2 9">Belongs to the RNA polymerase beta chain family.</text>
</comment>
<dbReference type="Pfam" id="PF04565">
    <property type="entry name" value="RNA_pol_Rpb2_3"/>
    <property type="match status" value="1"/>
</dbReference>
<evidence type="ECO:0000313" key="17">
    <source>
        <dbReference type="EMBL" id="CAH3030121.1"/>
    </source>
</evidence>
<evidence type="ECO:0000256" key="9">
    <source>
        <dbReference type="RuleBase" id="RU000434"/>
    </source>
</evidence>
<dbReference type="Pfam" id="PF04560">
    <property type="entry name" value="RNA_pol_Rpb2_7"/>
    <property type="match status" value="1"/>
</dbReference>
<comment type="function">
    <text evidence="10">DNA-dependent RNA polymerase catalyzes the transcription of DNA into RNA using the four ribonucleoside triphosphates as substrates.</text>
</comment>
<dbReference type="InterPro" id="IPR007121">
    <property type="entry name" value="RNA_pol_bsu_CS"/>
</dbReference>
<reference evidence="17 18" key="1">
    <citation type="submission" date="2022-05" db="EMBL/GenBank/DDBJ databases">
        <authorList>
            <consortium name="Genoscope - CEA"/>
            <person name="William W."/>
        </authorList>
    </citation>
    <scope>NUCLEOTIDE SEQUENCE [LARGE SCALE GENOMIC DNA]</scope>
</reference>
<evidence type="ECO:0000256" key="1">
    <source>
        <dbReference type="ARBA" id="ARBA00004123"/>
    </source>
</evidence>
<evidence type="ECO:0000259" key="12">
    <source>
        <dbReference type="Pfam" id="PF04560"/>
    </source>
</evidence>
<keyword evidence="7" id="KW-0539">Nucleus</keyword>
<gene>
    <name evidence="17" type="ORF">PEVE_00037422</name>
</gene>
<proteinExistence type="inferred from homology"/>
<dbReference type="PANTHER" id="PTHR20856">
    <property type="entry name" value="DNA-DIRECTED RNA POLYMERASE I SUBUNIT 2"/>
    <property type="match status" value="1"/>
</dbReference>
<dbReference type="Gene3D" id="3.90.1800.10">
    <property type="entry name" value="RNA polymerase alpha subunit dimerisation domain"/>
    <property type="match status" value="1"/>
</dbReference>
<evidence type="ECO:0000256" key="4">
    <source>
        <dbReference type="ARBA" id="ARBA00022679"/>
    </source>
</evidence>
<dbReference type="CDD" id="cd00653">
    <property type="entry name" value="RNA_pol_B_RPB2"/>
    <property type="match status" value="1"/>
</dbReference>
<dbReference type="Pfam" id="PF00562">
    <property type="entry name" value="RNA_pol_Rpb2_6"/>
    <property type="match status" value="1"/>
</dbReference>
<evidence type="ECO:0000256" key="5">
    <source>
        <dbReference type="ARBA" id="ARBA00022695"/>
    </source>
</evidence>
<comment type="catalytic activity">
    <reaction evidence="8">
        <text>RNA(n) + a ribonucleoside 5'-triphosphate = RNA(n+1) + diphosphate</text>
        <dbReference type="Rhea" id="RHEA:21248"/>
        <dbReference type="Rhea" id="RHEA-COMP:14527"/>
        <dbReference type="Rhea" id="RHEA-COMP:17342"/>
        <dbReference type="ChEBI" id="CHEBI:33019"/>
        <dbReference type="ChEBI" id="CHEBI:61557"/>
        <dbReference type="ChEBI" id="CHEBI:140395"/>
        <dbReference type="EC" id="2.7.7.6"/>
    </reaction>
    <physiologicalReaction direction="left-to-right" evidence="8">
        <dbReference type="Rhea" id="RHEA:21249"/>
    </physiologicalReaction>
</comment>
<dbReference type="Gene3D" id="3.90.1100.10">
    <property type="match status" value="2"/>
</dbReference>
<evidence type="ECO:0000256" key="7">
    <source>
        <dbReference type="ARBA" id="ARBA00023242"/>
    </source>
</evidence>
<dbReference type="Gene3D" id="2.40.50.150">
    <property type="match status" value="1"/>
</dbReference>
<feature type="domain" description="RNA polymerase beta subunit protrusion" evidence="14">
    <location>
        <begin position="36"/>
        <end position="414"/>
    </location>
</feature>
<feature type="domain" description="DNA-directed RNA polymerase I subunit RPA2" evidence="16">
    <location>
        <begin position="564"/>
        <end position="622"/>
    </location>
</feature>
<dbReference type="InterPro" id="IPR007642">
    <property type="entry name" value="RNA_pol_Rpb2_2"/>
</dbReference>
<keyword evidence="18" id="KW-1185">Reference proteome</keyword>
<evidence type="ECO:0000313" key="18">
    <source>
        <dbReference type="Proteomes" id="UP001159427"/>
    </source>
</evidence>
<feature type="domain" description="RNA polymerase Rpb2" evidence="13">
    <location>
        <begin position="186"/>
        <end position="374"/>
    </location>
</feature>
<dbReference type="Pfam" id="PF06883">
    <property type="entry name" value="RNA_pol_Rpa2_4"/>
    <property type="match status" value="1"/>
</dbReference>
<evidence type="ECO:0000259" key="13">
    <source>
        <dbReference type="Pfam" id="PF04561"/>
    </source>
</evidence>
<evidence type="ECO:0000259" key="15">
    <source>
        <dbReference type="Pfam" id="PF04565"/>
    </source>
</evidence>
<keyword evidence="3 10" id="KW-0240">DNA-directed RNA polymerase</keyword>
<dbReference type="InterPro" id="IPR037034">
    <property type="entry name" value="RNA_pol_Rpb2_2_sf"/>
</dbReference>